<keyword evidence="4 6" id="KW-1133">Transmembrane helix</keyword>
<feature type="transmembrane region" description="Helical" evidence="6">
    <location>
        <begin position="126"/>
        <end position="146"/>
    </location>
</feature>
<reference evidence="7 8" key="1">
    <citation type="submission" date="2016-02" db="EMBL/GenBank/DDBJ databases">
        <title>Genome sequence of Clostridium thermobutyricum DSM 4928.</title>
        <authorList>
            <person name="Poehlein A."/>
            <person name="Daniel R."/>
        </authorList>
    </citation>
    <scope>NUCLEOTIDE SEQUENCE [LARGE SCALE GENOMIC DNA]</scope>
    <source>
        <strain evidence="7 8">DSM 4928</strain>
    </source>
</reference>
<comment type="caution">
    <text evidence="7">The sequence shown here is derived from an EMBL/GenBank/DDBJ whole genome shotgun (WGS) entry which is preliminary data.</text>
</comment>
<feature type="transmembrane region" description="Helical" evidence="6">
    <location>
        <begin position="98"/>
        <end position="120"/>
    </location>
</feature>
<proteinExistence type="predicted"/>
<accession>A0A1V4SZH2</accession>
<dbReference type="Pfam" id="PF02361">
    <property type="entry name" value="CbiQ"/>
    <property type="match status" value="1"/>
</dbReference>
<dbReference type="PANTHER" id="PTHR34857:SF2">
    <property type="entry name" value="SLL0384 PROTEIN"/>
    <property type="match status" value="1"/>
</dbReference>
<dbReference type="GO" id="GO:0005886">
    <property type="term" value="C:plasma membrane"/>
    <property type="evidence" value="ECO:0007669"/>
    <property type="project" value="UniProtKB-ARBA"/>
</dbReference>
<dbReference type="EMBL" id="LTAY01000023">
    <property type="protein sequence ID" value="OPX49505.1"/>
    <property type="molecule type" value="Genomic_DNA"/>
</dbReference>
<feature type="transmembrane region" description="Helical" evidence="6">
    <location>
        <begin position="158"/>
        <end position="178"/>
    </location>
</feature>
<dbReference type="OrthoDB" id="8585740at2"/>
<name>A0A1V4SZH2_9CLOT</name>
<evidence type="ECO:0000313" key="7">
    <source>
        <dbReference type="EMBL" id="OPX49505.1"/>
    </source>
</evidence>
<evidence type="ECO:0000256" key="5">
    <source>
        <dbReference type="ARBA" id="ARBA00023136"/>
    </source>
</evidence>
<dbReference type="CDD" id="cd16914">
    <property type="entry name" value="EcfT"/>
    <property type="match status" value="1"/>
</dbReference>
<evidence type="ECO:0000256" key="6">
    <source>
        <dbReference type="SAM" id="Phobius"/>
    </source>
</evidence>
<feature type="transmembrane region" description="Helical" evidence="6">
    <location>
        <begin position="242"/>
        <end position="264"/>
    </location>
</feature>
<gene>
    <name evidence="7" type="primary">nikQ</name>
    <name evidence="7" type="ORF">CLTHE_06020</name>
</gene>
<evidence type="ECO:0000256" key="3">
    <source>
        <dbReference type="ARBA" id="ARBA00022692"/>
    </source>
</evidence>
<dbReference type="InterPro" id="IPR003339">
    <property type="entry name" value="ABC/ECF_trnsptr_transmembrane"/>
</dbReference>
<comment type="subcellular location">
    <subcellularLocation>
        <location evidence="1">Membrane</location>
        <topology evidence="1">Multi-pass membrane protein</topology>
    </subcellularLocation>
</comment>
<dbReference type="Proteomes" id="UP000191448">
    <property type="component" value="Unassembled WGS sequence"/>
</dbReference>
<evidence type="ECO:0000256" key="2">
    <source>
        <dbReference type="ARBA" id="ARBA00022475"/>
    </source>
</evidence>
<organism evidence="7 8">
    <name type="scientific">Clostridium thermobutyricum DSM 4928</name>
    <dbReference type="NCBI Taxonomy" id="1121339"/>
    <lineage>
        <taxon>Bacteria</taxon>
        <taxon>Bacillati</taxon>
        <taxon>Bacillota</taxon>
        <taxon>Clostridia</taxon>
        <taxon>Eubacteriales</taxon>
        <taxon>Clostridiaceae</taxon>
        <taxon>Clostridium</taxon>
    </lineage>
</organism>
<feature type="transmembrane region" description="Helical" evidence="6">
    <location>
        <begin position="45"/>
        <end position="68"/>
    </location>
</feature>
<keyword evidence="5 6" id="KW-0472">Membrane</keyword>
<keyword evidence="3 6" id="KW-0812">Transmembrane</keyword>
<keyword evidence="2" id="KW-1003">Cell membrane</keyword>
<protein>
    <submittedName>
        <fullName evidence="7">Nickel transport protein NikQ</fullName>
    </submittedName>
</protein>
<sequence>MEIKDWMKKKDTYEPENDKQKFIDKSIMDFMKILSKIKRNKVEDVGILGKLNPLIKLIGTILIVIFLSLSREKFYISIILLFSLLCLCSLSGELLKKILGVSIIIPIFTFIVLLPSIIFMGNVNNSLYLILKVFITIVLVNILSYTTKWNDIVKALKVLFVPDLFILIFSITINYIYILGEIALNMLYALKLRSVGKNKEKGNSILRIIGNLFLKSKIMAEEMYSAMECRGFTGEYKSTAKFTIKGIDIVYIIILIIILLMFFVI</sequence>
<dbReference type="RefSeq" id="WP_080021944.1">
    <property type="nucleotide sequence ID" value="NZ_LTAY01000023.1"/>
</dbReference>
<evidence type="ECO:0000256" key="4">
    <source>
        <dbReference type="ARBA" id="ARBA00022989"/>
    </source>
</evidence>
<evidence type="ECO:0000256" key="1">
    <source>
        <dbReference type="ARBA" id="ARBA00004141"/>
    </source>
</evidence>
<feature type="transmembrane region" description="Helical" evidence="6">
    <location>
        <begin position="74"/>
        <end position="91"/>
    </location>
</feature>
<dbReference type="AlphaFoldDB" id="A0A1V4SZH2"/>
<dbReference type="PANTHER" id="PTHR34857">
    <property type="entry name" value="SLL0384 PROTEIN"/>
    <property type="match status" value="1"/>
</dbReference>
<dbReference type="InterPro" id="IPR051611">
    <property type="entry name" value="ECF_transporter_component"/>
</dbReference>
<evidence type="ECO:0000313" key="8">
    <source>
        <dbReference type="Proteomes" id="UP000191448"/>
    </source>
</evidence>